<evidence type="ECO:0000313" key="2">
    <source>
        <dbReference type="Proteomes" id="UP000685013"/>
    </source>
</evidence>
<proteinExistence type="predicted"/>
<reference evidence="1 2" key="1">
    <citation type="journal article" date="2021" name="Hortic Res">
        <title>The domestication of Cucurbita argyrosperma as revealed by the genome of its wild relative.</title>
        <authorList>
            <person name="Barrera-Redondo J."/>
            <person name="Sanchez-de la Vega G."/>
            <person name="Aguirre-Liguori J.A."/>
            <person name="Castellanos-Morales G."/>
            <person name="Gutierrez-Guerrero Y.T."/>
            <person name="Aguirre-Dugua X."/>
            <person name="Aguirre-Planter E."/>
            <person name="Tenaillon M.I."/>
            <person name="Lira-Saade R."/>
            <person name="Eguiarte L.E."/>
        </authorList>
    </citation>
    <scope>NUCLEOTIDE SEQUENCE [LARGE SCALE GENOMIC DNA]</scope>
    <source>
        <strain evidence="1">JBR-2021</strain>
    </source>
</reference>
<name>A0AAV6NUT9_9ROSI</name>
<dbReference type="AlphaFoldDB" id="A0AAV6NUT9"/>
<protein>
    <submittedName>
        <fullName evidence="1">Transcription termination factor MTEF18, mitochondrial</fullName>
    </submittedName>
</protein>
<organism evidence="1 2">
    <name type="scientific">Cucurbita argyrosperma subsp. sororia</name>
    <dbReference type="NCBI Taxonomy" id="37648"/>
    <lineage>
        <taxon>Eukaryota</taxon>
        <taxon>Viridiplantae</taxon>
        <taxon>Streptophyta</taxon>
        <taxon>Embryophyta</taxon>
        <taxon>Tracheophyta</taxon>
        <taxon>Spermatophyta</taxon>
        <taxon>Magnoliopsida</taxon>
        <taxon>eudicotyledons</taxon>
        <taxon>Gunneridae</taxon>
        <taxon>Pentapetalae</taxon>
        <taxon>rosids</taxon>
        <taxon>fabids</taxon>
        <taxon>Cucurbitales</taxon>
        <taxon>Cucurbitaceae</taxon>
        <taxon>Cucurbiteae</taxon>
        <taxon>Cucurbita</taxon>
    </lineage>
</organism>
<gene>
    <name evidence="1" type="primary">MTERF18</name>
    <name evidence="1" type="ORF">SDJN03_03786</name>
</gene>
<dbReference type="Proteomes" id="UP000685013">
    <property type="component" value="Chromosome 3"/>
</dbReference>
<dbReference type="FunFam" id="1.25.70.10:FF:000019">
    <property type="entry name" value="mTERF family protein"/>
    <property type="match status" value="1"/>
</dbReference>
<feature type="non-terminal residue" evidence="1">
    <location>
        <position position="1"/>
    </location>
</feature>
<accession>A0AAV6NUT9</accession>
<keyword evidence="2" id="KW-1185">Reference proteome</keyword>
<comment type="caution">
    <text evidence="1">The sequence shown here is derived from an EMBL/GenBank/DDBJ whole genome shotgun (WGS) entry which is preliminary data.</text>
</comment>
<sequence>MDAENMSRNSPIFLEKLLGRVEHESDIGRLITRFLRYHPINEFEPFFESVGLQPAEYNVFLPRDLMFLSDDSLLLENYNVLCNYGIERNKIGKIYKEATQIFRYDYGVLVSTLEVYEELGLSQASVVKFVVCSPYPLVGGANEGLKNS</sequence>
<dbReference type="EMBL" id="JAGKQH010000003">
    <property type="protein sequence ID" value="KAG6603177.1"/>
    <property type="molecule type" value="Genomic_DNA"/>
</dbReference>
<evidence type="ECO:0000313" key="1">
    <source>
        <dbReference type="EMBL" id="KAG6603177.1"/>
    </source>
</evidence>